<dbReference type="RefSeq" id="WP_155092373.1">
    <property type="nucleotide sequence ID" value="NZ_WMJX01000018.1"/>
</dbReference>
<dbReference type="SUPFAM" id="SSF109854">
    <property type="entry name" value="DinB/YfiT-like putative metalloenzymes"/>
    <property type="match status" value="1"/>
</dbReference>
<protein>
    <submittedName>
        <fullName evidence="2">DUF1572 domain-containing protein</fullName>
    </submittedName>
</protein>
<name>A0A6I3LLF8_9FLAO</name>
<evidence type="ECO:0000256" key="1">
    <source>
        <dbReference type="SAM" id="MobiDB-lite"/>
    </source>
</evidence>
<evidence type="ECO:0000313" key="2">
    <source>
        <dbReference type="EMBL" id="MTG98346.1"/>
    </source>
</evidence>
<proteinExistence type="predicted"/>
<reference evidence="2 3" key="1">
    <citation type="submission" date="2019-11" db="EMBL/GenBank/DDBJ databases">
        <title>Genome of Strain BIT-d1.</title>
        <authorList>
            <person name="Yang Y."/>
        </authorList>
    </citation>
    <scope>NUCLEOTIDE SEQUENCE [LARGE SCALE GENOMIC DNA]</scope>
    <source>
        <strain evidence="2 3">BIT-d1</strain>
    </source>
</reference>
<organism evidence="2 3">
    <name type="scientific">Myroides albus</name>
    <dbReference type="NCBI Taxonomy" id="2562892"/>
    <lineage>
        <taxon>Bacteria</taxon>
        <taxon>Pseudomonadati</taxon>
        <taxon>Bacteroidota</taxon>
        <taxon>Flavobacteriia</taxon>
        <taxon>Flavobacteriales</taxon>
        <taxon>Flavobacteriaceae</taxon>
        <taxon>Myroides</taxon>
    </lineage>
</organism>
<dbReference type="InterPro" id="IPR034660">
    <property type="entry name" value="DinB/YfiT-like"/>
</dbReference>
<dbReference type="Pfam" id="PF07609">
    <property type="entry name" value="DUF1572"/>
    <property type="match status" value="1"/>
</dbReference>
<feature type="compositionally biased region" description="Polar residues" evidence="1">
    <location>
        <begin position="164"/>
        <end position="175"/>
    </location>
</feature>
<keyword evidence="3" id="KW-1185">Reference proteome</keyword>
<dbReference type="OrthoDB" id="68731at2"/>
<gene>
    <name evidence="2" type="ORF">GJV76_09445</name>
</gene>
<sequence length="187" mass="22355">MTLDEIKGIRKQFEYYRMLADKTVLLLSQEELNWKVNEESNTVAVLMRHITGNLLSRFTNFFTEDGEKEWRKRDEEFAEGFYDRHELISNWDKAWNVLFATIDSIDEHNIETIIKIRNQDHTVGEALYRQLAHYPYHIGQIVFIGKMIKNKDWQSLSIPKNKSTDYNQEKFSNPNSEKHFTDNYLNK</sequence>
<dbReference type="AlphaFoldDB" id="A0A6I3LLF8"/>
<dbReference type="EMBL" id="WMJX01000018">
    <property type="protein sequence ID" value="MTG98346.1"/>
    <property type="molecule type" value="Genomic_DNA"/>
</dbReference>
<dbReference type="Proteomes" id="UP000438760">
    <property type="component" value="Unassembled WGS sequence"/>
</dbReference>
<feature type="region of interest" description="Disordered" evidence="1">
    <location>
        <begin position="164"/>
        <end position="187"/>
    </location>
</feature>
<evidence type="ECO:0000313" key="3">
    <source>
        <dbReference type="Proteomes" id="UP000438760"/>
    </source>
</evidence>
<dbReference type="Gene3D" id="1.20.120.450">
    <property type="entry name" value="dinb family like domain"/>
    <property type="match status" value="1"/>
</dbReference>
<comment type="caution">
    <text evidence="2">The sequence shown here is derived from an EMBL/GenBank/DDBJ whole genome shotgun (WGS) entry which is preliminary data.</text>
</comment>
<dbReference type="InterPro" id="IPR011466">
    <property type="entry name" value="DUF1572"/>
</dbReference>
<accession>A0A6I3LLF8</accession>